<evidence type="ECO:0000313" key="4">
    <source>
        <dbReference type="Proteomes" id="UP001589747"/>
    </source>
</evidence>
<evidence type="ECO:0000259" key="2">
    <source>
        <dbReference type="Pfam" id="PF13439"/>
    </source>
</evidence>
<evidence type="ECO:0000259" key="1">
    <source>
        <dbReference type="Pfam" id="PF00534"/>
    </source>
</evidence>
<organism evidence="3 4">
    <name type="scientific">Paenibacillus aurantiacus</name>
    <dbReference type="NCBI Taxonomy" id="1936118"/>
    <lineage>
        <taxon>Bacteria</taxon>
        <taxon>Bacillati</taxon>
        <taxon>Bacillota</taxon>
        <taxon>Bacilli</taxon>
        <taxon>Bacillales</taxon>
        <taxon>Paenibacillaceae</taxon>
        <taxon>Paenibacillus</taxon>
    </lineage>
</organism>
<dbReference type="SUPFAM" id="SSF53756">
    <property type="entry name" value="UDP-Glycosyltransferase/glycogen phosphorylase"/>
    <property type="match status" value="1"/>
</dbReference>
<proteinExistence type="predicted"/>
<dbReference type="Proteomes" id="UP001589747">
    <property type="component" value="Unassembled WGS sequence"/>
</dbReference>
<dbReference type="PANTHER" id="PTHR12526">
    <property type="entry name" value="GLYCOSYLTRANSFERASE"/>
    <property type="match status" value="1"/>
</dbReference>
<dbReference type="Pfam" id="PF13439">
    <property type="entry name" value="Glyco_transf_4"/>
    <property type="match status" value="1"/>
</dbReference>
<keyword evidence="4" id="KW-1185">Reference proteome</keyword>
<gene>
    <name evidence="3" type="ORF">ACFFSY_03835</name>
</gene>
<dbReference type="RefSeq" id="WP_377490138.1">
    <property type="nucleotide sequence ID" value="NZ_JBHMDO010000008.1"/>
</dbReference>
<reference evidence="3 4" key="1">
    <citation type="submission" date="2024-09" db="EMBL/GenBank/DDBJ databases">
        <authorList>
            <person name="Sun Q."/>
            <person name="Mori K."/>
        </authorList>
    </citation>
    <scope>NUCLEOTIDE SEQUENCE [LARGE SCALE GENOMIC DNA]</scope>
    <source>
        <strain evidence="3 4">TISTR 2452</strain>
    </source>
</reference>
<comment type="caution">
    <text evidence="3">The sequence shown here is derived from an EMBL/GenBank/DDBJ whole genome shotgun (WGS) entry which is preliminary data.</text>
</comment>
<keyword evidence="3" id="KW-0328">Glycosyltransferase</keyword>
<dbReference type="InterPro" id="IPR028098">
    <property type="entry name" value="Glyco_trans_4-like_N"/>
</dbReference>
<dbReference type="Pfam" id="PF00534">
    <property type="entry name" value="Glycos_transf_1"/>
    <property type="match status" value="1"/>
</dbReference>
<dbReference type="GO" id="GO:0016757">
    <property type="term" value="F:glycosyltransferase activity"/>
    <property type="evidence" value="ECO:0007669"/>
    <property type="project" value="UniProtKB-KW"/>
</dbReference>
<dbReference type="EMBL" id="JBHMDO010000008">
    <property type="protein sequence ID" value="MFB9325052.1"/>
    <property type="molecule type" value="Genomic_DNA"/>
</dbReference>
<evidence type="ECO:0000313" key="3">
    <source>
        <dbReference type="EMBL" id="MFB9325052.1"/>
    </source>
</evidence>
<keyword evidence="3" id="KW-0808">Transferase</keyword>
<dbReference type="InterPro" id="IPR001296">
    <property type="entry name" value="Glyco_trans_1"/>
</dbReference>
<name>A0ABV5KIK6_9BACL</name>
<accession>A0ABV5KIK6</accession>
<dbReference type="Gene3D" id="3.40.50.2000">
    <property type="entry name" value="Glycogen Phosphorylase B"/>
    <property type="match status" value="2"/>
</dbReference>
<dbReference type="EC" id="2.4.-.-" evidence="3"/>
<protein>
    <submittedName>
        <fullName evidence="3">Glycosyltransferase</fullName>
        <ecNumber evidence="3">2.4.-.-</ecNumber>
    </submittedName>
</protein>
<dbReference type="CDD" id="cd03811">
    <property type="entry name" value="GT4_GT28_WabH-like"/>
    <property type="match status" value="1"/>
</dbReference>
<feature type="domain" description="Glycosyl transferase family 1" evidence="1">
    <location>
        <begin position="222"/>
        <end position="379"/>
    </location>
</feature>
<feature type="domain" description="Glycosyltransferase subfamily 4-like N-terminal" evidence="2">
    <location>
        <begin position="15"/>
        <end position="206"/>
    </location>
</feature>
<sequence length="406" mass="44811">MKKRLLFVTQYLHTGGAEKSLLTLLGELDYGRYDVDLLLFDHSGALFPLVPKQVNVLPPLFETFTDPLSSAVPKLLKRGRYRLLAGRALASAAAKFAKGKGVGVRWSIYRHALPARREAYDAAISYLDFHCNYYVAEKVRARTKILYNHMDYGYSEQQGWPCPPLERASFAACDYIVTVADSAKASLARYFPDYAPKMRVIHNRVSAETVRAMAGEVLAAFQKPERKSGITVATVARLGEEKGVRLALEACALLVRAGADVRWYLVGDGLLRGELEAHARELGLTERFILLGELANPYPVMDGCDIYVQPSLTEAHCIAVEEALALAKPVVVTDIPSFRNQIENGVSGVIAPASAEGLADAIGRLAADRARRESLQRQLRQAGGRHPDELKRFYSLIEGGDYEKVT</sequence>